<name>A0A0C3BI05_SERVB</name>
<evidence type="ECO:0000256" key="1">
    <source>
        <dbReference type="SAM" id="Phobius"/>
    </source>
</evidence>
<feature type="transmembrane region" description="Helical" evidence="1">
    <location>
        <begin position="168"/>
        <end position="190"/>
    </location>
</feature>
<feature type="transmembrane region" description="Helical" evidence="1">
    <location>
        <begin position="196"/>
        <end position="215"/>
    </location>
</feature>
<sequence>MAHLVTSDRRTASNFDEEKANVSGHVGAEALLLAQNFEVPAIVKQRIEADMAQATSAAVITALFSGTLVTLAQLVVTTDGSELVPKTLRWFSYSSIFLAITATFLCLTCVRMCSDLPGFAAQLIVRDPNSLPARVARGEPIPAELFSDMHELMRQFGGAPAYQAVDNAFNLIFMFGCACTFTSLIIWIWHGEETPLAGSVMATVIPTVFCVIWSFRPAYGFRARIVRAFK</sequence>
<feature type="transmembrane region" description="Helical" evidence="1">
    <location>
        <begin position="88"/>
        <end position="110"/>
    </location>
</feature>
<evidence type="ECO:0000313" key="3">
    <source>
        <dbReference type="Proteomes" id="UP000054097"/>
    </source>
</evidence>
<protein>
    <submittedName>
        <fullName evidence="2">Uncharacterized protein</fullName>
    </submittedName>
</protein>
<feature type="transmembrane region" description="Helical" evidence="1">
    <location>
        <begin position="54"/>
        <end position="76"/>
    </location>
</feature>
<evidence type="ECO:0000313" key="2">
    <source>
        <dbReference type="EMBL" id="KIM31744.1"/>
    </source>
</evidence>
<dbReference type="Proteomes" id="UP000054097">
    <property type="component" value="Unassembled WGS sequence"/>
</dbReference>
<keyword evidence="1" id="KW-1133">Transmembrane helix</keyword>
<proteinExistence type="predicted"/>
<gene>
    <name evidence="2" type="ORF">M408DRAFT_327188</name>
</gene>
<dbReference type="HOGENOM" id="CLU_101099_0_0_1"/>
<dbReference type="AlphaFoldDB" id="A0A0C3BI05"/>
<keyword evidence="1" id="KW-0812">Transmembrane</keyword>
<reference evidence="2 3" key="1">
    <citation type="submission" date="2014-04" db="EMBL/GenBank/DDBJ databases">
        <authorList>
            <consortium name="DOE Joint Genome Institute"/>
            <person name="Kuo A."/>
            <person name="Zuccaro A."/>
            <person name="Kohler A."/>
            <person name="Nagy L.G."/>
            <person name="Floudas D."/>
            <person name="Copeland A."/>
            <person name="Barry K.W."/>
            <person name="Cichocki N."/>
            <person name="Veneault-Fourrey C."/>
            <person name="LaButti K."/>
            <person name="Lindquist E.A."/>
            <person name="Lipzen A."/>
            <person name="Lundell T."/>
            <person name="Morin E."/>
            <person name="Murat C."/>
            <person name="Sun H."/>
            <person name="Tunlid A."/>
            <person name="Henrissat B."/>
            <person name="Grigoriev I.V."/>
            <person name="Hibbett D.S."/>
            <person name="Martin F."/>
            <person name="Nordberg H.P."/>
            <person name="Cantor M.N."/>
            <person name="Hua S.X."/>
        </authorList>
    </citation>
    <scope>NUCLEOTIDE SEQUENCE [LARGE SCALE GENOMIC DNA]</scope>
    <source>
        <strain evidence="2 3">MAFF 305830</strain>
    </source>
</reference>
<reference evidence="3" key="2">
    <citation type="submission" date="2015-01" db="EMBL/GenBank/DDBJ databases">
        <title>Evolutionary Origins and Diversification of the Mycorrhizal Mutualists.</title>
        <authorList>
            <consortium name="DOE Joint Genome Institute"/>
            <consortium name="Mycorrhizal Genomics Consortium"/>
            <person name="Kohler A."/>
            <person name="Kuo A."/>
            <person name="Nagy L.G."/>
            <person name="Floudas D."/>
            <person name="Copeland A."/>
            <person name="Barry K.W."/>
            <person name="Cichocki N."/>
            <person name="Veneault-Fourrey C."/>
            <person name="LaButti K."/>
            <person name="Lindquist E.A."/>
            <person name="Lipzen A."/>
            <person name="Lundell T."/>
            <person name="Morin E."/>
            <person name="Murat C."/>
            <person name="Riley R."/>
            <person name="Ohm R."/>
            <person name="Sun H."/>
            <person name="Tunlid A."/>
            <person name="Henrissat B."/>
            <person name="Grigoriev I.V."/>
            <person name="Hibbett D.S."/>
            <person name="Martin F."/>
        </authorList>
    </citation>
    <scope>NUCLEOTIDE SEQUENCE [LARGE SCALE GENOMIC DNA]</scope>
    <source>
        <strain evidence="3">MAFF 305830</strain>
    </source>
</reference>
<keyword evidence="1" id="KW-0472">Membrane</keyword>
<organism evidence="2 3">
    <name type="scientific">Serendipita vermifera MAFF 305830</name>
    <dbReference type="NCBI Taxonomy" id="933852"/>
    <lineage>
        <taxon>Eukaryota</taxon>
        <taxon>Fungi</taxon>
        <taxon>Dikarya</taxon>
        <taxon>Basidiomycota</taxon>
        <taxon>Agaricomycotina</taxon>
        <taxon>Agaricomycetes</taxon>
        <taxon>Sebacinales</taxon>
        <taxon>Serendipitaceae</taxon>
        <taxon>Serendipita</taxon>
    </lineage>
</organism>
<keyword evidence="3" id="KW-1185">Reference proteome</keyword>
<dbReference type="EMBL" id="KN824281">
    <property type="protein sequence ID" value="KIM31744.1"/>
    <property type="molecule type" value="Genomic_DNA"/>
</dbReference>
<accession>A0A0C3BI05</accession>